<dbReference type="EMBL" id="JAENGY010000123">
    <property type="protein sequence ID" value="KAG6972863.1"/>
    <property type="molecule type" value="Genomic_DNA"/>
</dbReference>
<accession>A0A8J5ISS8</accession>
<name>A0A8J5ISS8_9STRA</name>
<gene>
    <name evidence="2" type="ORF">JG688_00003774</name>
</gene>
<sequence>MVDAAEDDVEAIETDEDAQNCAAEDTFIEDIDEVSEDSNEDDEYTDESDDRCRNEMN</sequence>
<evidence type="ECO:0000256" key="1">
    <source>
        <dbReference type="SAM" id="MobiDB-lite"/>
    </source>
</evidence>
<dbReference type="Proteomes" id="UP000709295">
    <property type="component" value="Unassembled WGS sequence"/>
</dbReference>
<comment type="caution">
    <text evidence="2">The sequence shown here is derived from an EMBL/GenBank/DDBJ whole genome shotgun (WGS) entry which is preliminary data.</text>
</comment>
<evidence type="ECO:0000313" key="3">
    <source>
        <dbReference type="Proteomes" id="UP000709295"/>
    </source>
</evidence>
<feature type="region of interest" description="Disordered" evidence="1">
    <location>
        <begin position="1"/>
        <end position="57"/>
    </location>
</feature>
<protein>
    <submittedName>
        <fullName evidence="2">Uncharacterized protein</fullName>
    </submittedName>
</protein>
<reference evidence="2" key="1">
    <citation type="submission" date="2021-01" db="EMBL/GenBank/DDBJ databases">
        <title>Phytophthora aleatoria, a newly-described species from Pinus radiata is distinct from Phytophthora cactorum isolates based on comparative genomics.</title>
        <authorList>
            <person name="Mcdougal R."/>
            <person name="Panda P."/>
            <person name="Williams N."/>
            <person name="Studholme D.J."/>
        </authorList>
    </citation>
    <scope>NUCLEOTIDE SEQUENCE</scope>
    <source>
        <strain evidence="2">NZFS 4037</strain>
    </source>
</reference>
<feature type="compositionally biased region" description="Acidic residues" evidence="1">
    <location>
        <begin position="1"/>
        <end position="18"/>
    </location>
</feature>
<proteinExistence type="predicted"/>
<dbReference type="AlphaFoldDB" id="A0A8J5ISS8"/>
<feature type="compositionally biased region" description="Acidic residues" evidence="1">
    <location>
        <begin position="26"/>
        <end position="49"/>
    </location>
</feature>
<organism evidence="2 3">
    <name type="scientific">Phytophthora aleatoria</name>
    <dbReference type="NCBI Taxonomy" id="2496075"/>
    <lineage>
        <taxon>Eukaryota</taxon>
        <taxon>Sar</taxon>
        <taxon>Stramenopiles</taxon>
        <taxon>Oomycota</taxon>
        <taxon>Peronosporomycetes</taxon>
        <taxon>Peronosporales</taxon>
        <taxon>Peronosporaceae</taxon>
        <taxon>Phytophthora</taxon>
    </lineage>
</organism>
<evidence type="ECO:0000313" key="2">
    <source>
        <dbReference type="EMBL" id="KAG6972863.1"/>
    </source>
</evidence>
<keyword evidence="3" id="KW-1185">Reference proteome</keyword>